<dbReference type="EMBL" id="JAVDPW010000009">
    <property type="protein sequence ID" value="MDR6292659.1"/>
    <property type="molecule type" value="Genomic_DNA"/>
</dbReference>
<comment type="caution">
    <text evidence="2">The sequence shown here is derived from an EMBL/GenBank/DDBJ whole genome shotgun (WGS) entry which is preliminary data.</text>
</comment>
<keyword evidence="1" id="KW-0732">Signal</keyword>
<protein>
    <recommendedName>
        <fullName evidence="4">DUF945 family protein</fullName>
    </recommendedName>
</protein>
<reference evidence="2 3" key="1">
    <citation type="submission" date="2023-07" db="EMBL/GenBank/DDBJ databases">
        <title>Sorghum-associated microbial communities from plants grown in Nebraska, USA.</title>
        <authorList>
            <person name="Schachtman D."/>
        </authorList>
    </citation>
    <scope>NUCLEOTIDE SEQUENCE [LARGE SCALE GENOMIC DNA]</scope>
    <source>
        <strain evidence="2 3">584</strain>
    </source>
</reference>
<gene>
    <name evidence="2" type="ORF">E9232_005199</name>
</gene>
<evidence type="ECO:0000313" key="3">
    <source>
        <dbReference type="Proteomes" id="UP001262410"/>
    </source>
</evidence>
<accession>A0ABU1JVK6</accession>
<organism evidence="2 3">
    <name type="scientific">Inquilinus ginsengisoli</name>
    <dbReference type="NCBI Taxonomy" id="363840"/>
    <lineage>
        <taxon>Bacteria</taxon>
        <taxon>Pseudomonadati</taxon>
        <taxon>Pseudomonadota</taxon>
        <taxon>Alphaproteobacteria</taxon>
        <taxon>Rhodospirillales</taxon>
        <taxon>Rhodospirillaceae</taxon>
        <taxon>Inquilinus</taxon>
    </lineage>
</organism>
<name>A0ABU1JVK6_9PROT</name>
<dbReference type="RefSeq" id="WP_309798937.1">
    <property type="nucleotide sequence ID" value="NZ_JAVDPW010000009.1"/>
</dbReference>
<dbReference type="Proteomes" id="UP001262410">
    <property type="component" value="Unassembled WGS sequence"/>
</dbReference>
<feature type="signal peptide" evidence="1">
    <location>
        <begin position="1"/>
        <end position="22"/>
    </location>
</feature>
<sequence>MRRSVWILLGTTPLWLTGSAFAQATPEGAAALRDGLTGMMKPILSAQVQGKPLFSGPITVQPAGADYTVVFPGIDLTVTSAKPEGPKSLTVQCGAQTYQATAVATGNSYRLDSSQPLNCTAEASGKPKVTVTTRSLQAHMVVDLDQKLMTESGWQADGIALKQEGKSNAFTIDRFSGTGSLVPAATPGRHNAVFKMEAGHLSAVDETGVERVSLGNVVYDGHVDGMDVQTIIASYGDLIDAYSGMFEGLASGDQKLTQQVPAETMRKVMAVFKRMMAGYGDAGVFTGTFTDLRVKAPEVQVTLDSLRFGEGFAGASDPKGTGNLEVEMAGLALAPKPPFTQWIPTDATIKLNASDIPWSEVGTAYISMMEASADQVTAPEQAQQRMAESMAQIGGILRSAGSRLDIDAFHVAAPEAAIDLGGKVQGSATAAHGVTAALKLRFTNLDGLIKFLQSSHDGEQAAAGLSMAQVMGHQATGDGGKPARDYDIVVDEAGKILVNGTDLSALAPKK</sequence>
<evidence type="ECO:0000313" key="2">
    <source>
        <dbReference type="EMBL" id="MDR6292659.1"/>
    </source>
</evidence>
<keyword evidence="3" id="KW-1185">Reference proteome</keyword>
<proteinExistence type="predicted"/>
<evidence type="ECO:0008006" key="4">
    <source>
        <dbReference type="Google" id="ProtNLM"/>
    </source>
</evidence>
<evidence type="ECO:0000256" key="1">
    <source>
        <dbReference type="SAM" id="SignalP"/>
    </source>
</evidence>
<feature type="chain" id="PRO_5046745713" description="DUF945 family protein" evidence="1">
    <location>
        <begin position="23"/>
        <end position="510"/>
    </location>
</feature>